<name>A0A0X3PWR0_SCHSO</name>
<feature type="non-terminal residue" evidence="1">
    <location>
        <position position="127"/>
    </location>
</feature>
<dbReference type="EMBL" id="GEEE01006950">
    <property type="protein sequence ID" value="JAP56275.1"/>
    <property type="molecule type" value="Transcribed_RNA"/>
</dbReference>
<dbReference type="EMBL" id="GEEE01007479">
    <property type="protein sequence ID" value="JAP55746.1"/>
    <property type="molecule type" value="Transcribed_RNA"/>
</dbReference>
<accession>A0A0X3PWR0</accession>
<gene>
    <name evidence="1" type="ORF">TR147494</name>
</gene>
<evidence type="ECO:0000313" key="1">
    <source>
        <dbReference type="EMBL" id="JAP56275.1"/>
    </source>
</evidence>
<protein>
    <submittedName>
        <fullName evidence="1">Uncharacterized protein</fullName>
    </submittedName>
</protein>
<sequence>MRSGSRSVIKQRGCSGPNSVRVLRSCTSCDYMHVRTRGYLVLTNRVCLNPPIKLKADSCMASPLPQSWEVAPAVPDVPSSGCQLLPSPSPIVPYRIRYPPSWPLTYSLLIRKVVAATVYLLTSAATI</sequence>
<proteinExistence type="predicted"/>
<reference evidence="1" key="1">
    <citation type="submission" date="2016-01" db="EMBL/GenBank/DDBJ databases">
        <title>Reference transcriptome for the parasite Schistocephalus solidus: insights into the molecular evolution of parasitism.</title>
        <authorList>
            <person name="Hebert F.O."/>
            <person name="Grambauer S."/>
            <person name="Barber I."/>
            <person name="Landry C.R."/>
            <person name="Aubin-Horth N."/>
        </authorList>
    </citation>
    <scope>NUCLEOTIDE SEQUENCE</scope>
</reference>
<dbReference type="AlphaFoldDB" id="A0A0X3PWR0"/>
<organism evidence="1">
    <name type="scientific">Schistocephalus solidus</name>
    <name type="common">Tapeworm</name>
    <dbReference type="NCBI Taxonomy" id="70667"/>
    <lineage>
        <taxon>Eukaryota</taxon>
        <taxon>Metazoa</taxon>
        <taxon>Spiralia</taxon>
        <taxon>Lophotrochozoa</taxon>
        <taxon>Platyhelminthes</taxon>
        <taxon>Cestoda</taxon>
        <taxon>Eucestoda</taxon>
        <taxon>Diphyllobothriidea</taxon>
        <taxon>Diphyllobothriidae</taxon>
        <taxon>Schistocephalus</taxon>
    </lineage>
</organism>